<dbReference type="InterPro" id="IPR053395">
    <property type="entry name" value="Cas13a_endoribonuclease"/>
</dbReference>
<name>U2PBD1_LEPWF</name>
<evidence type="ECO:0000256" key="8">
    <source>
        <dbReference type="ARBA" id="ARBA00044792"/>
    </source>
</evidence>
<keyword evidence="3" id="KW-0255">Endonuclease</keyword>
<evidence type="ECO:0000256" key="5">
    <source>
        <dbReference type="ARBA" id="ARBA00022884"/>
    </source>
</evidence>
<dbReference type="GO" id="GO:0016787">
    <property type="term" value="F:hydrolase activity"/>
    <property type="evidence" value="ECO:0007669"/>
    <property type="project" value="UniProtKB-KW"/>
</dbReference>
<evidence type="ECO:0000256" key="7">
    <source>
        <dbReference type="ARBA" id="ARBA00044753"/>
    </source>
</evidence>
<evidence type="ECO:0000256" key="3">
    <source>
        <dbReference type="ARBA" id="ARBA00022759"/>
    </source>
</evidence>
<dbReference type="EMBL" id="AWVM01000113">
    <property type="protein sequence ID" value="ERK47820.1"/>
    <property type="molecule type" value="Genomic_DNA"/>
</dbReference>
<keyword evidence="4" id="KW-0378">Hydrolase</keyword>
<dbReference type="PATRIC" id="fig|888055.3.peg.2207"/>
<evidence type="ECO:0000313" key="9">
    <source>
        <dbReference type="EMBL" id="ERK47820.1"/>
    </source>
</evidence>
<dbReference type="RefSeq" id="WP_021747205.1">
    <property type="nucleotide sequence ID" value="NZ_KI271424.1"/>
</dbReference>
<evidence type="ECO:0000313" key="10">
    <source>
        <dbReference type="Proteomes" id="UP000016626"/>
    </source>
</evidence>
<dbReference type="GO" id="GO:0051607">
    <property type="term" value="P:defense response to virus"/>
    <property type="evidence" value="ECO:0007669"/>
    <property type="project" value="UniProtKB-KW"/>
</dbReference>
<sequence>MKVTKIDGLSHKKFEDEGKLVKFRNNKNINEIKERLKKLKELKLDNYIKNPENVKNKDKDAEKETKIRRTNLKKYFSEIILRKEDEKYILKKTKKFKDINQEIDYYDVKSKKNQQEIFDVLKEILELKIKETEKEEIITFDSEKLKKVFGEDFVKKEAKIKAIEKSLKINKANYKKDSIKIGDDKYSNVKGENKRSRIYEYYKKSENLKKFEENIREAFEKLYTEENIKELYSKIEEILKKTHLKSIVREFYQNEIIGESEFSKKNGDGISILYNQIKDSIKKEENFIEFIENTGNLELKELTKSQIFYKYFLENEELNDENIKFAFCYFVEIEVNNLLKENVYKIKRFNESNKKRIENIFEYGKLKKLIVYKLENKLNNYVRNCGKYNYHMENGDIATSDINMRNRQTEAFLRSIIGVSSFGYFSLRNILGVNDDDFYETEEDLTKKERRNLEKAKEDITIKNTFDEVVVKSFQKKGIYNIKENLKMFYGDSFDNADKDELKQFFVNMLNAITSIRHRVVHYNMNTNSENIFNFSGIEVSKLLKSIFEKETDKRELKLKIFRQLNSAGVFDYWENRKIDKYLENIEFKFVNKNIPFVPSFTKLYNRIDNLKGNNALNLGYINIPKRKEARDSQIYLLKNIYYGEFVEKFVNNNDNFEKIFREIIEINKKDGTNTKTKFYKLEKFETLKANAPIEYLEKLQSLHQINYNREKVEEDKDIYVDFVQKIFLKGFINYLQGSDLLKSLNLLNLKKDEAIANKKSFYDEKLKLWQNNGSNLSKMPEEIYDYIKKIKINKINYSDRMSIFYLLLKLIDHKELTNLRGNLEKYVSMNKNKIYSEELNIVNLVSLDNNKVRANFNLKPEDIGKFLKTETSIRNINQLNNFSEIFADGENVIKHRSFYNIKKYGILDLLEKIVDKADLKITKEEIKKYENLQNELKRNDFYKIQERIHRNYNQKPFLIKNNEKDFNDYKKAIENIQNYTQLKNKIEFNDLNLLQSLLFRILHRLAGYTSLWERDLQFKLKGEYPENKYIDEIFNFDNSKNKIYNEKNERGGSVVSKYGYFLVEKDGEIQRKNARDKKKNKIIKKEGLEIRNYIAHFNYIPDATKSILEILEELRNLLKYDRKLKNAVMKSIKDIFKEYGLIIEFKISHVNNSEKIEVLNVDSEKIKHLKNNGLVTTRNSEDLCELIKMMLEYKKS</sequence>
<reference evidence="9 10" key="1">
    <citation type="submission" date="2013-06" db="EMBL/GenBank/DDBJ databases">
        <authorList>
            <person name="Weinstock G."/>
            <person name="Sodergren E."/>
            <person name="Lobos E.A."/>
            <person name="Fulton L."/>
            <person name="Fulton R."/>
            <person name="Courtney L."/>
            <person name="Fronick C."/>
            <person name="O'Laughlin M."/>
            <person name="Godfrey J."/>
            <person name="Wilson R.M."/>
            <person name="Miner T."/>
            <person name="Farmer C."/>
            <person name="Delehaunty K."/>
            <person name="Cordes M."/>
            <person name="Minx P."/>
            <person name="Tomlinson C."/>
            <person name="Chen J."/>
            <person name="Wollam A."/>
            <person name="Pepin K.H."/>
            <person name="Bhonagiri V."/>
            <person name="Zhang X."/>
            <person name="Warren W."/>
            <person name="Mitreva M."/>
            <person name="Mardis E.R."/>
            <person name="Wilson R.K."/>
        </authorList>
    </citation>
    <scope>NUCLEOTIDE SEQUENCE [LARGE SCALE GENOMIC DNA]</scope>
    <source>
        <strain evidence="9 10">F0279</strain>
    </source>
</reference>
<accession>U2PBD1</accession>
<keyword evidence="5" id="KW-0694">RNA-binding</keyword>
<dbReference type="NCBIfam" id="NF038188">
    <property type="entry name" value="cas13A_C2c2"/>
    <property type="match status" value="1"/>
</dbReference>
<dbReference type="GO" id="GO:0003723">
    <property type="term" value="F:RNA binding"/>
    <property type="evidence" value="ECO:0007669"/>
    <property type="project" value="UniProtKB-KW"/>
</dbReference>
<evidence type="ECO:0000256" key="2">
    <source>
        <dbReference type="ARBA" id="ARBA00022737"/>
    </source>
</evidence>
<keyword evidence="1" id="KW-0540">Nuclease</keyword>
<dbReference type="Proteomes" id="UP000016626">
    <property type="component" value="Unassembled WGS sequence"/>
</dbReference>
<dbReference type="AlphaFoldDB" id="U2PBD1"/>
<evidence type="ECO:0000256" key="1">
    <source>
        <dbReference type="ARBA" id="ARBA00022722"/>
    </source>
</evidence>
<comment type="similarity">
    <text evidence="7">Belongs to the CRISPR-associated endoribonuclease Cas13a family.</text>
</comment>
<protein>
    <recommendedName>
        <fullName evidence="8">CRISPR-associated endoribonuclease Cas13a</fullName>
    </recommendedName>
</protein>
<dbReference type="eggNOG" id="ENOG5032JQS">
    <property type="taxonomic scope" value="Bacteria"/>
</dbReference>
<organism evidence="9 10">
    <name type="scientific">Leptotrichia wadei (strain F0279)</name>
    <dbReference type="NCBI Taxonomy" id="888055"/>
    <lineage>
        <taxon>Bacteria</taxon>
        <taxon>Fusobacteriati</taxon>
        <taxon>Fusobacteriota</taxon>
        <taxon>Fusobacteriia</taxon>
        <taxon>Fusobacteriales</taxon>
        <taxon>Leptotrichiaceae</taxon>
        <taxon>Leptotrichia</taxon>
    </lineage>
</organism>
<evidence type="ECO:0000256" key="4">
    <source>
        <dbReference type="ARBA" id="ARBA00022801"/>
    </source>
</evidence>
<proteinExistence type="inferred from homology"/>
<comment type="caution">
    <text evidence="9">The sequence shown here is derived from an EMBL/GenBank/DDBJ whole genome shotgun (WGS) entry which is preliminary data.</text>
</comment>
<dbReference type="HOGENOM" id="CLU_008486_0_0_0"/>
<keyword evidence="2" id="KW-0677">Repeat</keyword>
<keyword evidence="6" id="KW-0051">Antiviral defense</keyword>
<dbReference type="GO" id="GO:0004519">
    <property type="term" value="F:endonuclease activity"/>
    <property type="evidence" value="ECO:0007669"/>
    <property type="project" value="UniProtKB-KW"/>
</dbReference>
<evidence type="ECO:0000256" key="6">
    <source>
        <dbReference type="ARBA" id="ARBA00023118"/>
    </source>
</evidence>
<gene>
    <name evidence="9" type="ORF">HMPREF9015_02301</name>
</gene>